<accession>A0A2P6NJ59</accession>
<gene>
    <name evidence="4" type="ORF">PROFUN_08595</name>
</gene>
<dbReference type="PROSITE" id="PS50005">
    <property type="entry name" value="TPR"/>
    <property type="match status" value="2"/>
</dbReference>
<keyword evidence="2 3" id="KW-0802">TPR repeat</keyword>
<dbReference type="InterPro" id="IPR011990">
    <property type="entry name" value="TPR-like_helical_dom_sf"/>
</dbReference>
<dbReference type="AlphaFoldDB" id="A0A2P6NJ59"/>
<dbReference type="PANTHER" id="PTHR16193">
    <property type="entry name" value="TETRATRICOPEPTIDE REPEAT PROTEIN 27"/>
    <property type="match status" value="1"/>
</dbReference>
<evidence type="ECO:0000256" key="1">
    <source>
        <dbReference type="ARBA" id="ARBA00022737"/>
    </source>
</evidence>
<feature type="repeat" description="TPR" evidence="3">
    <location>
        <begin position="525"/>
        <end position="558"/>
    </location>
</feature>
<dbReference type="STRING" id="1890364.A0A2P6NJ59"/>
<protein>
    <submittedName>
        <fullName evidence="4">Uncharacterized protein</fullName>
    </submittedName>
</protein>
<dbReference type="Pfam" id="PF13432">
    <property type="entry name" value="TPR_16"/>
    <property type="match status" value="1"/>
</dbReference>
<dbReference type="PANTHER" id="PTHR16193:SF0">
    <property type="entry name" value="TETRATRICOPEPTIDE REPEAT PROTEIN 27"/>
    <property type="match status" value="1"/>
</dbReference>
<organism evidence="4 5">
    <name type="scientific">Planoprotostelium fungivorum</name>
    <dbReference type="NCBI Taxonomy" id="1890364"/>
    <lineage>
        <taxon>Eukaryota</taxon>
        <taxon>Amoebozoa</taxon>
        <taxon>Evosea</taxon>
        <taxon>Variosea</taxon>
        <taxon>Cavosteliida</taxon>
        <taxon>Cavosteliaceae</taxon>
        <taxon>Planoprotostelium</taxon>
    </lineage>
</organism>
<reference evidence="4 5" key="1">
    <citation type="journal article" date="2018" name="Genome Biol. Evol.">
        <title>Multiple Roots of Fruiting Body Formation in Amoebozoa.</title>
        <authorList>
            <person name="Hillmann F."/>
            <person name="Forbes G."/>
            <person name="Novohradska S."/>
            <person name="Ferling I."/>
            <person name="Riege K."/>
            <person name="Groth M."/>
            <person name="Westermann M."/>
            <person name="Marz M."/>
            <person name="Spaller T."/>
            <person name="Winckler T."/>
            <person name="Schaap P."/>
            <person name="Glockner G."/>
        </authorList>
    </citation>
    <scope>NUCLEOTIDE SEQUENCE [LARGE SCALE GENOMIC DNA]</scope>
    <source>
        <strain evidence="4 5">Jena</strain>
    </source>
</reference>
<proteinExistence type="predicted"/>
<dbReference type="InterPro" id="IPR044244">
    <property type="entry name" value="TTC27/Emw1"/>
</dbReference>
<name>A0A2P6NJ59_9EUKA</name>
<dbReference type="Gene3D" id="1.25.40.10">
    <property type="entry name" value="Tetratricopeptide repeat domain"/>
    <property type="match status" value="1"/>
</dbReference>
<dbReference type="Pfam" id="PF13181">
    <property type="entry name" value="TPR_8"/>
    <property type="match status" value="1"/>
</dbReference>
<evidence type="ECO:0000256" key="2">
    <source>
        <dbReference type="ARBA" id="ARBA00022803"/>
    </source>
</evidence>
<evidence type="ECO:0000256" key="3">
    <source>
        <dbReference type="PROSITE-ProRule" id="PRU00339"/>
    </source>
</evidence>
<dbReference type="InterPro" id="IPR019734">
    <property type="entry name" value="TPR_rpt"/>
</dbReference>
<dbReference type="SUPFAM" id="SSF48452">
    <property type="entry name" value="TPR-like"/>
    <property type="match status" value="1"/>
</dbReference>
<evidence type="ECO:0000313" key="5">
    <source>
        <dbReference type="Proteomes" id="UP000241769"/>
    </source>
</evidence>
<dbReference type="EMBL" id="MDYQ01000071">
    <property type="protein sequence ID" value="PRP83998.1"/>
    <property type="molecule type" value="Genomic_DNA"/>
</dbReference>
<dbReference type="SMART" id="SM00028">
    <property type="entry name" value="TPR"/>
    <property type="match status" value="4"/>
</dbReference>
<feature type="repeat" description="TPR" evidence="3">
    <location>
        <begin position="559"/>
        <end position="592"/>
    </location>
</feature>
<sequence length="822" mass="94159">MSSKKSSNCCGLGDLMTSHPMCVLREAEIRSTLLISRGNSNIQIDMEALEIGLLLTDVSYFENLQDDDLKTLLIQIIEGQFDKVFQHARITSAIDNVRSGSSSIDELDRLLASCSSLLLFIQANYTGPSPSKELLEKYPTEDVKKKLQRSGEQVYNKAVALDFLYLIDQLTSDYTPQKYQSLLWWRIRSRIVHQSILSENTEVLQRQIEADFDALQPAATTARLQTILSLEKGLNEHHHHQFNRAKAEYEKAREKSGLEMKLTGALGVRTKFQSFQVSQLVLDARSRDTAHDATAVVPERISHEDDTYLDLPKFEQERKDTRLDSIDQCIILAQCLNIRSQNAVGDGLTHEEMMPYVTRVLQDPNNWLIHSMALLIKSRLESTKNRTSDKAALQMQVLVDQFEEKTSTTITQEKEKTEVAVVGERLRYFFTLDFPSRWNAKREMGKRFLALGAAATAREIFEELEMWDEVIQCYRVMDQDTKAEALVRKMLDENPTPLLHCILGDITGKAEHYLTSWEISGNRFSRAKRSLGRAAIKNSDWPAAIQHFEDALAINPLFSDCWFSLGCSYMRTKEWQKAIYAFQRVISIKPEEGEAWANMATVYISMGQKRESFLPLQEAIKYMRSNWKIWDNYVIICMDLKEYQQAIYALKELLDMKDSVDIKIIGVLCRVIATQWKSVSHLPEEDENRGVVLRLREKLEALLEAVANKKTDSSDLWGVYADYFGDLGDHKKRIEYLEKSLRASRKAGWEVEEPLWKETAEATYRLADAYVEEGSSQSLFASKSALNSLIGKARDIYGLSEEFQNLENMLEKTLIAQRALKK</sequence>
<keyword evidence="1" id="KW-0677">Repeat</keyword>
<dbReference type="OrthoDB" id="1936594at2759"/>
<keyword evidence="5" id="KW-1185">Reference proteome</keyword>
<dbReference type="InParanoid" id="A0A2P6NJ59"/>
<comment type="caution">
    <text evidence="4">The sequence shown here is derived from an EMBL/GenBank/DDBJ whole genome shotgun (WGS) entry which is preliminary data.</text>
</comment>
<dbReference type="FunCoup" id="A0A2P6NJ59">
    <property type="interactions" value="934"/>
</dbReference>
<dbReference type="Proteomes" id="UP000241769">
    <property type="component" value="Unassembled WGS sequence"/>
</dbReference>
<evidence type="ECO:0000313" key="4">
    <source>
        <dbReference type="EMBL" id="PRP83998.1"/>
    </source>
</evidence>